<dbReference type="AlphaFoldDB" id="A0A8G2F0G8"/>
<keyword evidence="1" id="KW-1133">Transmembrane helix</keyword>
<evidence type="ECO:0000313" key="3">
    <source>
        <dbReference type="Proteomes" id="UP000236725"/>
    </source>
</evidence>
<feature type="transmembrane region" description="Helical" evidence="1">
    <location>
        <begin position="107"/>
        <end position="131"/>
    </location>
</feature>
<gene>
    <name evidence="2" type="ORF">SAMN05444001_10223</name>
</gene>
<sequence>MNILIIKIWSKRFIDSLPEIWYIILFALLTCSNFHSLSASWHIVNIFMILFSLTIVTLLIMQLFKKILWSRLLLGLLFTLGSIYMFLALLSEYMEFPTKTDTEAIQLIVAGSILIGVSFLLGGKMLLYGLFSDLKK</sequence>
<keyword evidence="1" id="KW-0812">Transmembrane</keyword>
<accession>A0A8G2F0G8</accession>
<reference evidence="2 3" key="1">
    <citation type="submission" date="2016-10" db="EMBL/GenBank/DDBJ databases">
        <authorList>
            <person name="Varghese N."/>
            <person name="Submissions S."/>
        </authorList>
    </citation>
    <scope>NUCLEOTIDE SEQUENCE [LARGE SCALE GENOMIC DNA]</scope>
    <source>
        <strain evidence="2 3">DSM 29073</strain>
    </source>
</reference>
<feature type="transmembrane region" description="Helical" evidence="1">
    <location>
        <begin position="43"/>
        <end position="61"/>
    </location>
</feature>
<keyword evidence="3" id="KW-1185">Reference proteome</keyword>
<dbReference type="RefSeq" id="WP_103982336.1">
    <property type="nucleotide sequence ID" value="NZ_FNVS01000002.1"/>
</dbReference>
<keyword evidence="1" id="KW-0472">Membrane</keyword>
<name>A0A8G2F0G8_9BACT</name>
<feature type="transmembrane region" description="Helical" evidence="1">
    <location>
        <begin position="68"/>
        <end position="87"/>
    </location>
</feature>
<dbReference type="EMBL" id="FNVS01000002">
    <property type="protein sequence ID" value="SEF51480.1"/>
    <property type="molecule type" value="Genomic_DNA"/>
</dbReference>
<protein>
    <submittedName>
        <fullName evidence="2">Uncharacterized protein</fullName>
    </submittedName>
</protein>
<proteinExistence type="predicted"/>
<dbReference type="Proteomes" id="UP000236725">
    <property type="component" value="Unassembled WGS sequence"/>
</dbReference>
<evidence type="ECO:0000313" key="2">
    <source>
        <dbReference type="EMBL" id="SEF51480.1"/>
    </source>
</evidence>
<organism evidence="2 3">
    <name type="scientific">Parabacteroides chinchillae</name>
    <dbReference type="NCBI Taxonomy" id="871327"/>
    <lineage>
        <taxon>Bacteria</taxon>
        <taxon>Pseudomonadati</taxon>
        <taxon>Bacteroidota</taxon>
        <taxon>Bacteroidia</taxon>
        <taxon>Bacteroidales</taxon>
        <taxon>Tannerellaceae</taxon>
        <taxon>Parabacteroides</taxon>
    </lineage>
</organism>
<evidence type="ECO:0000256" key="1">
    <source>
        <dbReference type="SAM" id="Phobius"/>
    </source>
</evidence>
<feature type="transmembrane region" description="Helical" evidence="1">
    <location>
        <begin position="20"/>
        <end position="37"/>
    </location>
</feature>
<comment type="caution">
    <text evidence="2">The sequence shown here is derived from an EMBL/GenBank/DDBJ whole genome shotgun (WGS) entry which is preliminary data.</text>
</comment>